<dbReference type="EMBL" id="LQYV01000082">
    <property type="protein sequence ID" value="KYD25513.1"/>
    <property type="molecule type" value="Genomic_DNA"/>
</dbReference>
<evidence type="ECO:0000313" key="1">
    <source>
        <dbReference type="EMBL" id="KAF6512596.1"/>
    </source>
</evidence>
<dbReference type="RefSeq" id="WP_160315642.1">
    <property type="nucleotide sequence ID" value="NZ_LDNS01000009.1"/>
</dbReference>
<evidence type="ECO:0000313" key="4">
    <source>
        <dbReference type="Proteomes" id="UP000773850"/>
    </source>
</evidence>
<dbReference type="AlphaFoldDB" id="A0A150MLZ3"/>
<dbReference type="PATRIC" id="fig|1422.18.peg.229"/>
<evidence type="ECO:0000313" key="2">
    <source>
        <dbReference type="EMBL" id="KYD25513.1"/>
    </source>
</evidence>
<gene>
    <name evidence="2" type="ORF">B4109_2893</name>
    <name evidence="1" type="ORF">GS8_75</name>
</gene>
<keyword evidence="4" id="KW-1185">Reference proteome</keyword>
<organism evidence="2 3">
    <name type="scientific">Geobacillus stearothermophilus</name>
    <name type="common">Bacillus stearothermophilus</name>
    <dbReference type="NCBI Taxonomy" id="1422"/>
    <lineage>
        <taxon>Bacteria</taxon>
        <taxon>Bacillati</taxon>
        <taxon>Bacillota</taxon>
        <taxon>Bacilli</taxon>
        <taxon>Bacillales</taxon>
        <taxon>Anoxybacillaceae</taxon>
        <taxon>Geobacillus</taxon>
    </lineage>
</organism>
<accession>A0A150MLZ3</accession>
<comment type="caution">
    <text evidence="2">The sequence shown here is derived from an EMBL/GenBank/DDBJ whole genome shotgun (WGS) entry which is preliminary data.</text>
</comment>
<protein>
    <submittedName>
        <fullName evidence="2">Uncharacterized protein</fullName>
    </submittedName>
</protein>
<evidence type="ECO:0000313" key="3">
    <source>
        <dbReference type="Proteomes" id="UP000075424"/>
    </source>
</evidence>
<reference evidence="1 4" key="2">
    <citation type="submission" date="2016-03" db="EMBL/GenBank/DDBJ databases">
        <title>Spore heat resistance.</title>
        <authorList>
            <person name="Boekhorst J."/>
            <person name="Berendsen E.M."/>
            <person name="Wells-Bennik M.H."/>
            <person name="Kuipers O.P."/>
        </authorList>
    </citation>
    <scope>NUCLEOTIDE SEQUENCE [LARGE SCALE GENOMIC DNA]</scope>
    <source>
        <strain evidence="1 4">GS8</strain>
    </source>
</reference>
<sequence>MMERWKQWAKRIKKEIFVLYSACRDRRVPVWLRQGIGAFPIGETGFAMVASI</sequence>
<dbReference type="Proteomes" id="UP000773850">
    <property type="component" value="Unassembled WGS sequence"/>
</dbReference>
<dbReference type="Proteomes" id="UP000075424">
    <property type="component" value="Unassembled WGS sequence"/>
</dbReference>
<reference evidence="2 3" key="1">
    <citation type="submission" date="2016-01" db="EMBL/GenBank/DDBJ databases">
        <title>Draft Genome Sequences of Seven Thermophilic Sporeformers Isolated from Foods.</title>
        <authorList>
            <person name="Berendsen E.M."/>
            <person name="Wells-Bennik M.H."/>
            <person name="Krawcyk A.O."/>
            <person name="De Jong A."/>
            <person name="Holsappel S."/>
            <person name="Eijlander R.T."/>
            <person name="Kuipers O.P."/>
        </authorList>
    </citation>
    <scope>NUCLEOTIDE SEQUENCE [LARGE SCALE GENOMIC DNA]</scope>
    <source>
        <strain evidence="2 3">B4109</strain>
    </source>
</reference>
<dbReference type="EMBL" id="LUCS01000003">
    <property type="protein sequence ID" value="KAF6512596.1"/>
    <property type="molecule type" value="Genomic_DNA"/>
</dbReference>
<proteinExistence type="predicted"/>
<name>A0A150MLZ3_GEOSE</name>